<sequence>MPDRDPPPTPGSASTVREPTLPLLMPRAEHPSGRRPAKRPAGRGRDPAIQEVDLFGASADAAASGSAQTAETEIAAKPIRVRRTSGRKRQALERTAPDPAQPSEGDADDPSAIEAPVPEPPPPEPLRAALQPGEIPLQRVDPRSFRPNERPDAWLYWLTERETAQHALRDGLPIEPGETILLSDRPAVLPRLAALAEDPDVSPAGIAVLRLRRIAVEGFLRPGPEPASFLLMAEGE</sequence>
<reference evidence="2 3" key="1">
    <citation type="submission" date="2022-06" db="EMBL/GenBank/DDBJ databases">
        <title>Endosaccharibacter gen. nov., sp. nov., endophytic bacteria isolated from sugarcane.</title>
        <authorList>
            <person name="Pitiwittayakul N."/>
            <person name="Yukphan P."/>
            <person name="Charoenyingcharoen P."/>
            <person name="Tanasupawat S."/>
        </authorList>
    </citation>
    <scope>NUCLEOTIDE SEQUENCE [LARGE SCALE GENOMIC DNA]</scope>
    <source>
        <strain evidence="2 3">KSS8</strain>
    </source>
</reference>
<dbReference type="RefSeq" id="WP_422863926.1">
    <property type="nucleotide sequence ID" value="NZ_JAMSKV010000006.1"/>
</dbReference>
<feature type="compositionally biased region" description="Basic residues" evidence="1">
    <location>
        <begin position="33"/>
        <end position="42"/>
    </location>
</feature>
<feature type="compositionally biased region" description="Basic residues" evidence="1">
    <location>
        <begin position="79"/>
        <end position="89"/>
    </location>
</feature>
<dbReference type="EMBL" id="JAMSKV010000006">
    <property type="protein sequence ID" value="MCQ8278445.1"/>
    <property type="molecule type" value="Genomic_DNA"/>
</dbReference>
<protein>
    <submittedName>
        <fullName evidence="2">Uncharacterized protein</fullName>
    </submittedName>
</protein>
<proteinExistence type="predicted"/>
<name>A0ABT1W7R6_9PROT</name>
<evidence type="ECO:0000313" key="2">
    <source>
        <dbReference type="EMBL" id="MCQ8278445.1"/>
    </source>
</evidence>
<accession>A0ABT1W7R6</accession>
<evidence type="ECO:0000256" key="1">
    <source>
        <dbReference type="SAM" id="MobiDB-lite"/>
    </source>
</evidence>
<feature type="compositionally biased region" description="Low complexity" evidence="1">
    <location>
        <begin position="56"/>
        <end position="67"/>
    </location>
</feature>
<comment type="caution">
    <text evidence="2">The sequence shown here is derived from an EMBL/GenBank/DDBJ whole genome shotgun (WGS) entry which is preliminary data.</text>
</comment>
<feature type="region of interest" description="Disordered" evidence="1">
    <location>
        <begin position="1"/>
        <end position="146"/>
    </location>
</feature>
<organism evidence="2 3">
    <name type="scientific">Endosaccharibacter trunci</name>
    <dbReference type="NCBI Taxonomy" id="2812733"/>
    <lineage>
        <taxon>Bacteria</taxon>
        <taxon>Pseudomonadati</taxon>
        <taxon>Pseudomonadota</taxon>
        <taxon>Alphaproteobacteria</taxon>
        <taxon>Acetobacterales</taxon>
        <taxon>Acetobacteraceae</taxon>
        <taxon>Endosaccharibacter</taxon>
    </lineage>
</organism>
<evidence type="ECO:0000313" key="3">
    <source>
        <dbReference type="Proteomes" id="UP001524587"/>
    </source>
</evidence>
<gene>
    <name evidence="2" type="ORF">NFI95_08260</name>
</gene>
<keyword evidence="3" id="KW-1185">Reference proteome</keyword>
<dbReference type="Proteomes" id="UP001524587">
    <property type="component" value="Unassembled WGS sequence"/>
</dbReference>